<reference evidence="1 2" key="1">
    <citation type="submission" date="2023-02" db="EMBL/GenBank/DDBJ databases">
        <title>LHISI_Scaffold_Assembly.</title>
        <authorList>
            <person name="Stuart O.P."/>
            <person name="Cleave R."/>
            <person name="Magrath M.J.L."/>
            <person name="Mikheyev A.S."/>
        </authorList>
    </citation>
    <scope>NUCLEOTIDE SEQUENCE [LARGE SCALE GENOMIC DNA]</scope>
    <source>
        <strain evidence="1">Daus_M_001</strain>
        <tissue evidence="1">Leg muscle</tissue>
    </source>
</reference>
<dbReference type="Gene3D" id="3.90.320.10">
    <property type="match status" value="1"/>
</dbReference>
<keyword evidence="2" id="KW-1185">Reference proteome</keyword>
<comment type="caution">
    <text evidence="1">The sequence shown here is derived from an EMBL/GenBank/DDBJ whole genome shotgun (WGS) entry which is preliminary data.</text>
</comment>
<gene>
    <name evidence="1" type="ORF">PR048_003861</name>
</gene>
<dbReference type="EMBL" id="JARBHB010000001">
    <property type="protein sequence ID" value="KAJ8898501.1"/>
    <property type="molecule type" value="Genomic_DNA"/>
</dbReference>
<dbReference type="PANTHER" id="PTHR46609:SF8">
    <property type="entry name" value="YQAJ VIRAL RECOMBINASE DOMAIN-CONTAINING PROTEIN"/>
    <property type="match status" value="1"/>
</dbReference>
<dbReference type="InterPro" id="IPR051703">
    <property type="entry name" value="NF-kappa-B_Signaling_Reg"/>
</dbReference>
<proteinExistence type="predicted"/>
<evidence type="ECO:0000313" key="1">
    <source>
        <dbReference type="EMBL" id="KAJ8898501.1"/>
    </source>
</evidence>
<dbReference type="Proteomes" id="UP001159363">
    <property type="component" value="Chromosome 1"/>
</dbReference>
<protein>
    <submittedName>
        <fullName evidence="1">Uncharacterized protein</fullName>
    </submittedName>
</protein>
<accession>A0ABQ9IP71</accession>
<dbReference type="PANTHER" id="PTHR46609">
    <property type="entry name" value="EXONUCLEASE, PHAGE-TYPE/RECB, C-TERMINAL DOMAIN-CONTAINING PROTEIN"/>
    <property type="match status" value="1"/>
</dbReference>
<organism evidence="1 2">
    <name type="scientific">Dryococelus australis</name>
    <dbReference type="NCBI Taxonomy" id="614101"/>
    <lineage>
        <taxon>Eukaryota</taxon>
        <taxon>Metazoa</taxon>
        <taxon>Ecdysozoa</taxon>
        <taxon>Arthropoda</taxon>
        <taxon>Hexapoda</taxon>
        <taxon>Insecta</taxon>
        <taxon>Pterygota</taxon>
        <taxon>Neoptera</taxon>
        <taxon>Polyneoptera</taxon>
        <taxon>Phasmatodea</taxon>
        <taxon>Verophasmatodea</taxon>
        <taxon>Anareolatae</taxon>
        <taxon>Phasmatidae</taxon>
        <taxon>Eurycanthinae</taxon>
        <taxon>Dryococelus</taxon>
    </lineage>
</organism>
<evidence type="ECO:0000313" key="2">
    <source>
        <dbReference type="Proteomes" id="UP001159363"/>
    </source>
</evidence>
<sequence length="146" mass="16835">MKDGMSQLKLSHNYMYKVQGVFHISRRKTCNFVVWTPEGTLFLKIQRDRDFWENKMVTKLLTFFYDSLLPEICLYVNPRLELTICSFTGKNAKSYATDASISALEGGSSPSSNVILRQKPFDFDVGIVIFVVQRYLTDKGPRWCSV</sequence>
<name>A0ABQ9IP71_9NEOP</name>
<dbReference type="InterPro" id="IPR011604">
    <property type="entry name" value="PDDEXK-like_dom_sf"/>
</dbReference>